<dbReference type="InterPro" id="IPR036890">
    <property type="entry name" value="HATPase_C_sf"/>
</dbReference>
<dbReference type="SUPFAM" id="SSF55874">
    <property type="entry name" value="ATPase domain of HSP90 chaperone/DNA topoisomerase II/histidine kinase"/>
    <property type="match status" value="1"/>
</dbReference>
<dbReference type="Proteomes" id="UP000197468">
    <property type="component" value="Unassembled WGS sequence"/>
</dbReference>
<dbReference type="Gene3D" id="3.30.565.10">
    <property type="entry name" value="Histidine kinase-like ATPase, C-terminal domain"/>
    <property type="match status" value="1"/>
</dbReference>
<keyword evidence="5" id="KW-1185">Reference proteome</keyword>
<evidence type="ECO:0000259" key="2">
    <source>
        <dbReference type="Pfam" id="PF02518"/>
    </source>
</evidence>
<proteinExistence type="predicted"/>
<reference evidence="4 5" key="1">
    <citation type="journal article" date="2008" name="Int. J. Syst. Evol. Microbiol.">
        <title>Description of Roseateles aquatilis sp. nov. and Roseateles terrae sp. nov., in the class Betaproteobacteria, and emended description of the genus Roseateles.</title>
        <authorList>
            <person name="Gomila M."/>
            <person name="Bowien B."/>
            <person name="Falsen E."/>
            <person name="Moore E.R."/>
            <person name="Lalucat J."/>
        </authorList>
    </citation>
    <scope>NUCLEOTIDE SEQUENCE [LARGE SCALE GENOMIC DNA]</scope>
    <source>
        <strain evidence="4 5">CCUG 48205</strain>
    </source>
</reference>
<feature type="domain" description="DUF4325" evidence="3">
    <location>
        <begin position="379"/>
        <end position="430"/>
    </location>
</feature>
<dbReference type="EMBL" id="NIOF01000005">
    <property type="protein sequence ID" value="OWQ90454.1"/>
    <property type="molecule type" value="Genomic_DNA"/>
</dbReference>
<organism evidence="4 5">
    <name type="scientific">Roseateles aquatilis</name>
    <dbReference type="NCBI Taxonomy" id="431061"/>
    <lineage>
        <taxon>Bacteria</taxon>
        <taxon>Pseudomonadati</taxon>
        <taxon>Pseudomonadota</taxon>
        <taxon>Betaproteobacteria</taxon>
        <taxon>Burkholderiales</taxon>
        <taxon>Sphaerotilaceae</taxon>
        <taxon>Roseateles</taxon>
    </lineage>
</organism>
<dbReference type="InterPro" id="IPR003594">
    <property type="entry name" value="HATPase_dom"/>
</dbReference>
<sequence length="442" mass="48287">MTGSVTILGAPLNWCHTSRRPTPRKAFAEWSPTAPGRATRVRRPRGACTVCTRRPPVEGPCGCARASGAGRLSSGRPALEEQASCPAPGMPPTDRPPGHPRNCMTRLAIDQLTLWITAAANEHSLDLPAYVEERTGASHRATLAALRRLVDAQWLTRGGTARRPVYGAGLLRQVARSYTLHGLMEDIVWQRDFAPHFVLPRHVARMIQHGFTELVNNAIDHSGGTSVTVSLRQTPTHAQLLVSDDGCGVFDKICDTYELADARHAMLELSKGRLTTQPQAHTGRGLFFSSQLADVFDIHANGKAFQRRAWEGNAWQPGKGLPRQGSSIYMAMSLESTRTLEQVLGQWSVDGSGIAFDQTRILLNLVIGPGQTLDSRAQARRVAARLPQFKRAEVDFSGVDDVGHAFADELFRVFARAHQQVELVPLNMTPRIAALVQAARSA</sequence>
<evidence type="ECO:0000313" key="4">
    <source>
        <dbReference type="EMBL" id="OWQ90454.1"/>
    </source>
</evidence>
<dbReference type="Pfam" id="PF14213">
    <property type="entry name" value="DUF4325"/>
    <property type="match status" value="1"/>
</dbReference>
<dbReference type="AlphaFoldDB" id="A0A246JCZ5"/>
<feature type="domain" description="Histidine kinase/HSP90-like ATPase" evidence="2">
    <location>
        <begin position="205"/>
        <end position="295"/>
    </location>
</feature>
<evidence type="ECO:0000256" key="1">
    <source>
        <dbReference type="SAM" id="MobiDB-lite"/>
    </source>
</evidence>
<evidence type="ECO:0000259" key="3">
    <source>
        <dbReference type="Pfam" id="PF14213"/>
    </source>
</evidence>
<dbReference type="InterPro" id="IPR025474">
    <property type="entry name" value="DUF4325"/>
</dbReference>
<comment type="caution">
    <text evidence="4">The sequence shown here is derived from an EMBL/GenBank/DDBJ whole genome shotgun (WGS) entry which is preliminary data.</text>
</comment>
<name>A0A246JCZ5_9BURK</name>
<feature type="region of interest" description="Disordered" evidence="1">
    <location>
        <begin position="69"/>
        <end position="98"/>
    </location>
</feature>
<gene>
    <name evidence="4" type="ORF">CDN99_13985</name>
</gene>
<accession>A0A246JCZ5</accession>
<evidence type="ECO:0008006" key="6">
    <source>
        <dbReference type="Google" id="ProtNLM"/>
    </source>
</evidence>
<dbReference type="Pfam" id="PF02518">
    <property type="entry name" value="HATPase_c"/>
    <property type="match status" value="1"/>
</dbReference>
<evidence type="ECO:0000313" key="5">
    <source>
        <dbReference type="Proteomes" id="UP000197468"/>
    </source>
</evidence>
<protein>
    <recommendedName>
        <fullName evidence="6">DUF4325 domain-containing protein</fullName>
    </recommendedName>
</protein>